<evidence type="ECO:0000313" key="2">
    <source>
        <dbReference type="EMBL" id="CDY36403.1"/>
    </source>
</evidence>
<reference evidence="2" key="2">
    <citation type="submission" date="2014-06" db="EMBL/GenBank/DDBJ databases">
        <authorList>
            <person name="Genoscope - CEA"/>
        </authorList>
    </citation>
    <scope>NUCLEOTIDE SEQUENCE</scope>
</reference>
<evidence type="ECO:0000313" key="3">
    <source>
        <dbReference type="Proteomes" id="UP000028999"/>
    </source>
</evidence>
<sequence length="204" mass="23125">MTTNPADWPTFTTKIEVFQSLHEDFEDVNLSHIPWSRNGRADALAKEAKTIGYIFFHIDQIRVRYGFIVLNPINSDVHVVFFNVLLASARRFDILKVGGGGDDSTTSISGVTKEFSPWLETVVTYEVRAPEAGWISLSTRDRCLRPAPAQVVLTLLMRLLAFDPAAIKFRGVDSYINFTVGDYKEDMKHVFLYECSFGFLFSRS</sequence>
<organism evidence="2 3">
    <name type="scientific">Brassica napus</name>
    <name type="common">Rape</name>
    <dbReference type="NCBI Taxonomy" id="3708"/>
    <lineage>
        <taxon>Eukaryota</taxon>
        <taxon>Viridiplantae</taxon>
        <taxon>Streptophyta</taxon>
        <taxon>Embryophyta</taxon>
        <taxon>Tracheophyta</taxon>
        <taxon>Spermatophyta</taxon>
        <taxon>Magnoliopsida</taxon>
        <taxon>eudicotyledons</taxon>
        <taxon>Gunneridae</taxon>
        <taxon>Pentapetalae</taxon>
        <taxon>rosids</taxon>
        <taxon>malvids</taxon>
        <taxon>Brassicales</taxon>
        <taxon>Brassicaceae</taxon>
        <taxon>Brassiceae</taxon>
        <taxon>Brassica</taxon>
    </lineage>
</organism>
<reference evidence="1" key="3">
    <citation type="submission" date="2021-01" db="EMBL/GenBank/DDBJ databases">
        <authorList>
            <consortium name="Genoscope - CEA"/>
            <person name="William W."/>
        </authorList>
    </citation>
    <scope>NUCLEOTIDE SEQUENCE</scope>
</reference>
<dbReference type="EMBL" id="HG994369">
    <property type="protein sequence ID" value="CAF1925364.1"/>
    <property type="molecule type" value="Genomic_DNA"/>
</dbReference>
<dbReference type="Proteomes" id="UP001295469">
    <property type="component" value="Chromosome C05"/>
</dbReference>
<dbReference type="Proteomes" id="UP000028999">
    <property type="component" value="Unassembled WGS sequence"/>
</dbReference>
<protein>
    <submittedName>
        <fullName evidence="1">(rape) hypothetical protein</fullName>
    </submittedName>
    <submittedName>
        <fullName evidence="2">BnaC05g10040D protein</fullName>
    </submittedName>
</protein>
<dbReference type="AlphaFoldDB" id="A0A078HHZ4"/>
<proteinExistence type="predicted"/>
<gene>
    <name evidence="2" type="primary">BnaC05g10040D</name>
    <name evidence="1" type="ORF">DARMORV10_C05P11540.1</name>
    <name evidence="2" type="ORF">GSBRNA2T00062014001</name>
</gene>
<evidence type="ECO:0000313" key="1">
    <source>
        <dbReference type="EMBL" id="CAF1925364.1"/>
    </source>
</evidence>
<dbReference type="EMBL" id="LK032375">
    <property type="protein sequence ID" value="CDY36403.1"/>
    <property type="molecule type" value="Genomic_DNA"/>
</dbReference>
<accession>A0A078HHZ4</accession>
<keyword evidence="3" id="KW-1185">Reference proteome</keyword>
<dbReference type="OMA" id="TKEFSPW"/>
<dbReference type="PaxDb" id="3708-A0A078HHZ4"/>
<dbReference type="Gramene" id="CDY36403">
    <property type="protein sequence ID" value="CDY36403"/>
    <property type="gene ID" value="GSBRNA2T00062014001"/>
</dbReference>
<reference evidence="2 3" key="1">
    <citation type="journal article" date="2014" name="Science">
        <title>Plant genetics. Early allopolyploid evolution in the post-Neolithic Brassica napus oilseed genome.</title>
        <authorList>
            <person name="Chalhoub B."/>
            <person name="Denoeud F."/>
            <person name="Liu S."/>
            <person name="Parkin I.A."/>
            <person name="Tang H."/>
            <person name="Wang X."/>
            <person name="Chiquet J."/>
            <person name="Belcram H."/>
            <person name="Tong C."/>
            <person name="Samans B."/>
            <person name="Correa M."/>
            <person name="Da Silva C."/>
            <person name="Just J."/>
            <person name="Falentin C."/>
            <person name="Koh C.S."/>
            <person name="Le Clainche I."/>
            <person name="Bernard M."/>
            <person name="Bento P."/>
            <person name="Noel B."/>
            <person name="Labadie K."/>
            <person name="Alberti A."/>
            <person name="Charles M."/>
            <person name="Arnaud D."/>
            <person name="Guo H."/>
            <person name="Daviaud C."/>
            <person name="Alamery S."/>
            <person name="Jabbari K."/>
            <person name="Zhao M."/>
            <person name="Edger P.P."/>
            <person name="Chelaifa H."/>
            <person name="Tack D."/>
            <person name="Lassalle G."/>
            <person name="Mestiri I."/>
            <person name="Schnel N."/>
            <person name="Le Paslier M.C."/>
            <person name="Fan G."/>
            <person name="Renault V."/>
            <person name="Bayer P.E."/>
            <person name="Golicz A.A."/>
            <person name="Manoli S."/>
            <person name="Lee T.H."/>
            <person name="Thi V.H."/>
            <person name="Chalabi S."/>
            <person name="Hu Q."/>
            <person name="Fan C."/>
            <person name="Tollenaere R."/>
            <person name="Lu Y."/>
            <person name="Battail C."/>
            <person name="Shen J."/>
            <person name="Sidebottom C.H."/>
            <person name="Wang X."/>
            <person name="Canaguier A."/>
            <person name="Chauveau A."/>
            <person name="Berard A."/>
            <person name="Deniot G."/>
            <person name="Guan M."/>
            <person name="Liu Z."/>
            <person name="Sun F."/>
            <person name="Lim Y.P."/>
            <person name="Lyons E."/>
            <person name="Town C.D."/>
            <person name="Bancroft I."/>
            <person name="Wang X."/>
            <person name="Meng J."/>
            <person name="Ma J."/>
            <person name="Pires J.C."/>
            <person name="King G.J."/>
            <person name="Brunel D."/>
            <person name="Delourme R."/>
            <person name="Renard M."/>
            <person name="Aury J.M."/>
            <person name="Adams K.L."/>
            <person name="Batley J."/>
            <person name="Snowdon R.J."/>
            <person name="Tost J."/>
            <person name="Edwards D."/>
            <person name="Zhou Y."/>
            <person name="Hua W."/>
            <person name="Sharpe A.G."/>
            <person name="Paterson A.H."/>
            <person name="Guan C."/>
            <person name="Wincker P."/>
        </authorList>
    </citation>
    <scope>NUCLEOTIDE SEQUENCE [LARGE SCALE GENOMIC DNA]</scope>
    <source>
        <strain evidence="3">cv. Darmor-bzh</strain>
    </source>
</reference>
<name>A0A078HHZ4_BRANA</name>